<dbReference type="OrthoDB" id="5419268at2759"/>
<dbReference type="AlphaFoldDB" id="A0A3N4JBX3"/>
<gene>
    <name evidence="1" type="ORF">L873DRAFT_1819672</name>
</gene>
<reference evidence="1 2" key="1">
    <citation type="journal article" date="2018" name="Nat. Ecol. Evol.">
        <title>Pezizomycetes genomes reveal the molecular basis of ectomycorrhizal truffle lifestyle.</title>
        <authorList>
            <person name="Murat C."/>
            <person name="Payen T."/>
            <person name="Noel B."/>
            <person name="Kuo A."/>
            <person name="Morin E."/>
            <person name="Chen J."/>
            <person name="Kohler A."/>
            <person name="Krizsan K."/>
            <person name="Balestrini R."/>
            <person name="Da Silva C."/>
            <person name="Montanini B."/>
            <person name="Hainaut M."/>
            <person name="Levati E."/>
            <person name="Barry K.W."/>
            <person name="Belfiori B."/>
            <person name="Cichocki N."/>
            <person name="Clum A."/>
            <person name="Dockter R.B."/>
            <person name="Fauchery L."/>
            <person name="Guy J."/>
            <person name="Iotti M."/>
            <person name="Le Tacon F."/>
            <person name="Lindquist E.A."/>
            <person name="Lipzen A."/>
            <person name="Malagnac F."/>
            <person name="Mello A."/>
            <person name="Molinier V."/>
            <person name="Miyauchi S."/>
            <person name="Poulain J."/>
            <person name="Riccioni C."/>
            <person name="Rubini A."/>
            <person name="Sitrit Y."/>
            <person name="Splivallo R."/>
            <person name="Traeger S."/>
            <person name="Wang M."/>
            <person name="Zifcakova L."/>
            <person name="Wipf D."/>
            <person name="Zambonelli A."/>
            <person name="Paolocci F."/>
            <person name="Nowrousian M."/>
            <person name="Ottonello S."/>
            <person name="Baldrian P."/>
            <person name="Spatafora J.W."/>
            <person name="Henrissat B."/>
            <person name="Nagy L.G."/>
            <person name="Aury J.M."/>
            <person name="Wincker P."/>
            <person name="Grigoriev I.V."/>
            <person name="Bonfante P."/>
            <person name="Martin F.M."/>
        </authorList>
    </citation>
    <scope>NUCLEOTIDE SEQUENCE [LARGE SCALE GENOMIC DNA]</scope>
    <source>
        <strain evidence="1 2">120613-1</strain>
    </source>
</reference>
<sequence length="68" mass="7911">MVDWQTKIFHGTSLAKLESIDSDRGRGQVGMSIVSPSRLLNIWQRYMGEKLDENDLEKELEVGEEEWE</sequence>
<dbReference type="EMBL" id="ML120499">
    <property type="protein sequence ID" value="RPA91334.1"/>
    <property type="molecule type" value="Genomic_DNA"/>
</dbReference>
<organism evidence="1 2">
    <name type="scientific">Choiromyces venosus 120613-1</name>
    <dbReference type="NCBI Taxonomy" id="1336337"/>
    <lineage>
        <taxon>Eukaryota</taxon>
        <taxon>Fungi</taxon>
        <taxon>Dikarya</taxon>
        <taxon>Ascomycota</taxon>
        <taxon>Pezizomycotina</taxon>
        <taxon>Pezizomycetes</taxon>
        <taxon>Pezizales</taxon>
        <taxon>Tuberaceae</taxon>
        <taxon>Choiromyces</taxon>
    </lineage>
</organism>
<dbReference type="Proteomes" id="UP000276215">
    <property type="component" value="Unassembled WGS sequence"/>
</dbReference>
<proteinExistence type="predicted"/>
<keyword evidence="2" id="KW-1185">Reference proteome</keyword>
<accession>A0A3N4JBX3</accession>
<evidence type="ECO:0000313" key="2">
    <source>
        <dbReference type="Proteomes" id="UP000276215"/>
    </source>
</evidence>
<evidence type="ECO:0000313" key="1">
    <source>
        <dbReference type="EMBL" id="RPA91334.1"/>
    </source>
</evidence>
<protein>
    <submittedName>
        <fullName evidence="1">Uncharacterized protein</fullName>
    </submittedName>
</protein>
<name>A0A3N4JBX3_9PEZI</name>